<feature type="domain" description="Major facilitator superfamily (MFS) profile" evidence="6">
    <location>
        <begin position="41"/>
        <end position="473"/>
    </location>
</feature>
<comment type="subcellular location">
    <subcellularLocation>
        <location evidence="1">Membrane</location>
        <topology evidence="1">Multi-pass membrane protein</topology>
    </subcellularLocation>
</comment>
<evidence type="ECO:0000313" key="8">
    <source>
        <dbReference type="Proteomes" id="UP000661006"/>
    </source>
</evidence>
<feature type="transmembrane region" description="Helical" evidence="5">
    <location>
        <begin position="203"/>
        <end position="222"/>
    </location>
</feature>
<keyword evidence="4 5" id="KW-0472">Membrane</keyword>
<reference evidence="7" key="2">
    <citation type="submission" date="2020-11" db="EMBL/GenBank/DDBJ databases">
        <title>Description of novel Gluconobacter species.</title>
        <authorList>
            <person name="Cleenwerck I."/>
            <person name="Cnockaert M."/>
            <person name="Borremans W."/>
            <person name="Wieme A.D."/>
            <person name="De Vuyst L."/>
            <person name="Vandamme P."/>
        </authorList>
    </citation>
    <scope>NUCLEOTIDE SEQUENCE</scope>
    <source>
        <strain evidence="7">R71697</strain>
    </source>
</reference>
<evidence type="ECO:0000256" key="1">
    <source>
        <dbReference type="ARBA" id="ARBA00004141"/>
    </source>
</evidence>
<dbReference type="CDD" id="cd17316">
    <property type="entry name" value="MFS_SV2_like"/>
    <property type="match status" value="1"/>
</dbReference>
<organism evidence="7 8">
    <name type="scientific">Gluconobacter japonicus</name>
    <dbReference type="NCBI Taxonomy" id="376620"/>
    <lineage>
        <taxon>Bacteria</taxon>
        <taxon>Pseudomonadati</taxon>
        <taxon>Pseudomonadota</taxon>
        <taxon>Alphaproteobacteria</taxon>
        <taxon>Acetobacterales</taxon>
        <taxon>Acetobacteraceae</taxon>
        <taxon>Gluconobacter</taxon>
    </lineage>
</organism>
<evidence type="ECO:0000259" key="6">
    <source>
        <dbReference type="PROSITE" id="PS50850"/>
    </source>
</evidence>
<dbReference type="Proteomes" id="UP000661006">
    <property type="component" value="Unassembled WGS sequence"/>
</dbReference>
<dbReference type="PANTHER" id="PTHR23508:SF10">
    <property type="entry name" value="CARBOXYLIC ACID TRANSPORTER PROTEIN HOMOLOG"/>
    <property type="match status" value="1"/>
</dbReference>
<dbReference type="GO" id="GO:0046943">
    <property type="term" value="F:carboxylic acid transmembrane transporter activity"/>
    <property type="evidence" value="ECO:0007669"/>
    <property type="project" value="TreeGrafter"/>
</dbReference>
<dbReference type="GO" id="GO:0005886">
    <property type="term" value="C:plasma membrane"/>
    <property type="evidence" value="ECO:0007669"/>
    <property type="project" value="TreeGrafter"/>
</dbReference>
<feature type="transmembrane region" description="Helical" evidence="5">
    <location>
        <begin position="79"/>
        <end position="97"/>
    </location>
</feature>
<dbReference type="InterPro" id="IPR005828">
    <property type="entry name" value="MFS_sugar_transport-like"/>
</dbReference>
<evidence type="ECO:0000313" key="7">
    <source>
        <dbReference type="EMBL" id="MBF0870766.1"/>
    </source>
</evidence>
<name>A0A9Q2FKY8_GLUJA</name>
<evidence type="ECO:0000256" key="2">
    <source>
        <dbReference type="ARBA" id="ARBA00022692"/>
    </source>
</evidence>
<dbReference type="SUPFAM" id="SSF103473">
    <property type="entry name" value="MFS general substrate transporter"/>
    <property type="match status" value="1"/>
</dbReference>
<dbReference type="AlphaFoldDB" id="A0A9Q2FKY8"/>
<feature type="transmembrane region" description="Helical" evidence="5">
    <location>
        <begin position="413"/>
        <end position="439"/>
    </location>
</feature>
<feature type="transmembrane region" description="Helical" evidence="5">
    <location>
        <begin position="322"/>
        <end position="344"/>
    </location>
</feature>
<dbReference type="PROSITE" id="PS50850">
    <property type="entry name" value="MFS"/>
    <property type="match status" value="1"/>
</dbReference>
<dbReference type="GeneID" id="81474612"/>
<evidence type="ECO:0000256" key="3">
    <source>
        <dbReference type="ARBA" id="ARBA00022989"/>
    </source>
</evidence>
<keyword evidence="2 5" id="KW-0812">Transmembrane</keyword>
<feature type="transmembrane region" description="Helical" evidence="5">
    <location>
        <begin position="382"/>
        <end position="401"/>
    </location>
</feature>
<gene>
    <name evidence="7" type="ORF">HKD32_07880</name>
</gene>
<feature type="transmembrane region" description="Helical" evidence="5">
    <location>
        <begin position="356"/>
        <end position="376"/>
    </location>
</feature>
<dbReference type="Gene3D" id="1.20.1250.20">
    <property type="entry name" value="MFS general substrate transporter like domains"/>
    <property type="match status" value="1"/>
</dbReference>
<dbReference type="PANTHER" id="PTHR23508">
    <property type="entry name" value="CARBOXYLIC ACID TRANSPORTER PROTEIN HOMOLOG"/>
    <property type="match status" value="1"/>
</dbReference>
<keyword evidence="3 5" id="KW-1133">Transmembrane helix</keyword>
<feature type="transmembrane region" description="Helical" evidence="5">
    <location>
        <begin position="261"/>
        <end position="279"/>
    </location>
</feature>
<dbReference type="InterPro" id="IPR036259">
    <property type="entry name" value="MFS_trans_sf"/>
</dbReference>
<sequence>MQKNVQDFHSSINAFHNGKPLETNIPARLDRLPWSRFHMLIVIALGITWILDGLEVTIIGSLGPSLQRADTLHLSAEGVGLASSAYVTGAVLGALVFGWMTDRLGRKQIFFLTLGLYVLGVGASACAWGTVSFALSRMVTGLGIGGEYAAINSAIDELVPARLRGRVDLMVNGTFWAGAALGALGSIALLNTTVFPVAIAWRVSFAIGAMLGLIILFLRAFVPESPRWLMTHGRIREAEAIVSKMEAHSSNLESSSALPKVLIYPAGVFMPLDMIRIMLKDYRGRTFYVLVLMIAQAFLYNAVFFTYGMVLTTYLSVPTGHVGWYILPLALGNLLGPLLLARWFDTIGRRRMIGTSYALSGLLMMMVAWAMHASILTALTQTLGWSAVFFFASAAASSAYLTASELFPLEMRAFAIAVFYALGTLFGGAAAPVLFGYLIETGRLDSVVAGYVFAAVLMIGASIVAWIFGVDAENKSLEEVAPPLSSFRTHTQ</sequence>
<dbReference type="InterPro" id="IPR020846">
    <property type="entry name" value="MFS_dom"/>
</dbReference>
<feature type="transmembrane region" description="Helical" evidence="5">
    <location>
        <begin position="109"/>
        <end position="131"/>
    </location>
</feature>
<feature type="transmembrane region" description="Helical" evidence="5">
    <location>
        <begin position="173"/>
        <end position="191"/>
    </location>
</feature>
<feature type="transmembrane region" description="Helical" evidence="5">
    <location>
        <begin position="37"/>
        <end position="59"/>
    </location>
</feature>
<proteinExistence type="predicted"/>
<dbReference type="EMBL" id="JABCQN010000003">
    <property type="protein sequence ID" value="MBF0870766.1"/>
    <property type="molecule type" value="Genomic_DNA"/>
</dbReference>
<feature type="transmembrane region" description="Helical" evidence="5">
    <location>
        <begin position="451"/>
        <end position="470"/>
    </location>
</feature>
<comment type="caution">
    <text evidence="7">The sequence shown here is derived from an EMBL/GenBank/DDBJ whole genome shotgun (WGS) entry which is preliminary data.</text>
</comment>
<reference evidence="7" key="1">
    <citation type="submission" date="2020-04" db="EMBL/GenBank/DDBJ databases">
        <authorList>
            <person name="Sombolestani A."/>
        </authorList>
    </citation>
    <scope>NUCLEOTIDE SEQUENCE</scope>
    <source>
        <strain evidence="7">R71697</strain>
    </source>
</reference>
<accession>A0A9Q2FKY8</accession>
<evidence type="ECO:0000256" key="5">
    <source>
        <dbReference type="SAM" id="Phobius"/>
    </source>
</evidence>
<evidence type="ECO:0000256" key="4">
    <source>
        <dbReference type="ARBA" id="ARBA00023136"/>
    </source>
</evidence>
<dbReference type="Pfam" id="PF00083">
    <property type="entry name" value="Sugar_tr"/>
    <property type="match status" value="1"/>
</dbReference>
<protein>
    <submittedName>
        <fullName evidence="7">MFS transporter</fullName>
    </submittedName>
</protein>
<dbReference type="RefSeq" id="WP_194257814.1">
    <property type="nucleotide sequence ID" value="NZ_JABCQN010000003.1"/>
</dbReference>
<feature type="transmembrane region" description="Helical" evidence="5">
    <location>
        <begin position="286"/>
        <end position="310"/>
    </location>
</feature>